<dbReference type="RefSeq" id="WP_177174276.1">
    <property type="nucleotide sequence ID" value="NZ_FOGT01000007.1"/>
</dbReference>
<dbReference type="InterPro" id="IPR029016">
    <property type="entry name" value="GAF-like_dom_sf"/>
</dbReference>
<dbReference type="Gene3D" id="3.30.450.40">
    <property type="match status" value="1"/>
</dbReference>
<dbReference type="SUPFAM" id="SSF55781">
    <property type="entry name" value="GAF domain-like"/>
    <property type="match status" value="1"/>
</dbReference>
<accession>A0A1H9U7Q5</accession>
<dbReference type="Pfam" id="PF01740">
    <property type="entry name" value="STAS"/>
    <property type="match status" value="1"/>
</dbReference>
<name>A0A1H9U7Q5_9BACI</name>
<dbReference type="AlphaFoldDB" id="A0A1H9U7Q5"/>
<dbReference type="InterPro" id="IPR003018">
    <property type="entry name" value="GAF"/>
</dbReference>
<evidence type="ECO:0000313" key="2">
    <source>
        <dbReference type="EMBL" id="SES05506.1"/>
    </source>
</evidence>
<dbReference type="STRING" id="1601833.SAMN05518684_10724"/>
<protein>
    <submittedName>
        <fullName evidence="2">RsbT co-antagonist protein RsbR</fullName>
    </submittedName>
</protein>
<dbReference type="SUPFAM" id="SSF52091">
    <property type="entry name" value="SpoIIaa-like"/>
    <property type="match status" value="1"/>
</dbReference>
<keyword evidence="3" id="KW-1185">Reference proteome</keyword>
<dbReference type="PANTHER" id="PTHR33745:SF8">
    <property type="entry name" value="BLUE-LIGHT PHOTORECEPTOR"/>
    <property type="match status" value="1"/>
</dbReference>
<dbReference type="PROSITE" id="PS50801">
    <property type="entry name" value="STAS"/>
    <property type="match status" value="1"/>
</dbReference>
<evidence type="ECO:0000313" key="3">
    <source>
        <dbReference type="Proteomes" id="UP000198571"/>
    </source>
</evidence>
<proteinExistence type="predicted"/>
<dbReference type="SMART" id="SM00065">
    <property type="entry name" value="GAF"/>
    <property type="match status" value="1"/>
</dbReference>
<dbReference type="InterPro" id="IPR051932">
    <property type="entry name" value="Bact_StressResp_Reg"/>
</dbReference>
<dbReference type="Gene3D" id="3.30.750.24">
    <property type="entry name" value="STAS domain"/>
    <property type="match status" value="1"/>
</dbReference>
<reference evidence="3" key="1">
    <citation type="submission" date="2016-10" db="EMBL/GenBank/DDBJ databases">
        <authorList>
            <person name="Varghese N."/>
            <person name="Submissions S."/>
        </authorList>
    </citation>
    <scope>NUCLEOTIDE SEQUENCE [LARGE SCALE GENOMIC DNA]</scope>
    <source>
        <strain evidence="3">S9</strain>
    </source>
</reference>
<dbReference type="Pfam" id="PF13185">
    <property type="entry name" value="GAF_2"/>
    <property type="match status" value="1"/>
</dbReference>
<dbReference type="Proteomes" id="UP000198571">
    <property type="component" value="Unassembled WGS sequence"/>
</dbReference>
<feature type="domain" description="STAS" evidence="1">
    <location>
        <begin position="162"/>
        <end position="281"/>
    </location>
</feature>
<gene>
    <name evidence="2" type="ORF">SAMN05518684_10724</name>
</gene>
<evidence type="ECO:0000259" key="1">
    <source>
        <dbReference type="PROSITE" id="PS50801"/>
    </source>
</evidence>
<dbReference type="EMBL" id="FOGT01000007">
    <property type="protein sequence ID" value="SES05506.1"/>
    <property type="molecule type" value="Genomic_DNA"/>
</dbReference>
<dbReference type="InterPro" id="IPR036513">
    <property type="entry name" value="STAS_dom_sf"/>
</dbReference>
<dbReference type="CDD" id="cd07041">
    <property type="entry name" value="STAS_RsbR_RsbS_like"/>
    <property type="match status" value="1"/>
</dbReference>
<organism evidence="2 3">
    <name type="scientific">Salipaludibacillus aurantiacus</name>
    <dbReference type="NCBI Taxonomy" id="1601833"/>
    <lineage>
        <taxon>Bacteria</taxon>
        <taxon>Bacillati</taxon>
        <taxon>Bacillota</taxon>
        <taxon>Bacilli</taxon>
        <taxon>Bacillales</taxon>
        <taxon>Bacillaceae</taxon>
    </lineage>
</organism>
<dbReference type="PANTHER" id="PTHR33745">
    <property type="entry name" value="RSBT ANTAGONIST PROTEIN RSBS-RELATED"/>
    <property type="match status" value="1"/>
</dbReference>
<dbReference type="InterPro" id="IPR002645">
    <property type="entry name" value="STAS_dom"/>
</dbReference>
<sequence>MQALGNGSLKELERAAIDVLKRLSQFININTVFVTRYEEEKVEVMHSFNRNKLIIEKGLIIDAKESYCQVIIDSDRESVVIEDITSHPSTGELELSQELTQGSLLGVPIHYKDGRVYGTLCGLDVNPKSYKIEEIELFKTMASLLGYVIDLDEVNCRVQNIGTPVVPVDDGVAILPLTGEVDERRSEIIMEQVLQRSYQDGIEYLIIDVSGLAIENHNVSDNICKLTMSIQLLGATPILTGVRPDQAIFFHQSESPINRLTSKSNLKEALKWIGFQLVKPE</sequence>